<evidence type="ECO:0000256" key="3">
    <source>
        <dbReference type="ARBA" id="ARBA00023315"/>
    </source>
</evidence>
<dbReference type="Pfam" id="PF03982">
    <property type="entry name" value="DAGAT"/>
    <property type="match status" value="1"/>
</dbReference>
<dbReference type="GO" id="GO:0008374">
    <property type="term" value="F:O-acyltransferase activity"/>
    <property type="evidence" value="ECO:0007669"/>
    <property type="project" value="InterPro"/>
</dbReference>
<dbReference type="InterPro" id="IPR007130">
    <property type="entry name" value="DAGAT"/>
</dbReference>
<comment type="similarity">
    <text evidence="1 4">Belongs to the diacylglycerol acyltransferase family.</text>
</comment>
<dbReference type="PANTHER" id="PTHR22753:SF14">
    <property type="entry name" value="MONOACYLGLYCEROL_DIACYLGLYCEROL O-ACYLTRANSFERASE"/>
    <property type="match status" value="1"/>
</dbReference>
<keyword evidence="3" id="KW-0012">Acyltransferase</keyword>
<evidence type="ECO:0000313" key="6">
    <source>
        <dbReference type="EMBL" id="CAJ1375669.1"/>
    </source>
</evidence>
<comment type="subcellular location">
    <subcellularLocation>
        <location evidence="4">Endoplasmic reticulum membrane</location>
        <topology evidence="4">Multi-pass membrane protein</topology>
    </subcellularLocation>
</comment>
<evidence type="ECO:0000256" key="5">
    <source>
        <dbReference type="SAM" id="MobiDB-lite"/>
    </source>
</evidence>
<name>A0AA36HWC7_9DINO</name>
<dbReference type="EMBL" id="CAUJNA010000335">
    <property type="protein sequence ID" value="CAJ1375669.1"/>
    <property type="molecule type" value="Genomic_DNA"/>
</dbReference>
<keyword evidence="7" id="KW-1185">Reference proteome</keyword>
<organism evidence="6 7">
    <name type="scientific">Effrenium voratum</name>
    <dbReference type="NCBI Taxonomy" id="2562239"/>
    <lineage>
        <taxon>Eukaryota</taxon>
        <taxon>Sar</taxon>
        <taxon>Alveolata</taxon>
        <taxon>Dinophyceae</taxon>
        <taxon>Suessiales</taxon>
        <taxon>Symbiodiniaceae</taxon>
        <taxon>Effrenium</taxon>
    </lineage>
</organism>
<comment type="caution">
    <text evidence="6">The sequence shown here is derived from an EMBL/GenBank/DDBJ whole genome shotgun (WGS) entry which is preliminary data.</text>
</comment>
<protein>
    <recommendedName>
        <fullName evidence="4">Acyltransferase</fullName>
        <ecNumber evidence="4">2.3.1.-</ecNumber>
    </recommendedName>
</protein>
<proteinExistence type="inferred from homology"/>
<reference evidence="6" key="1">
    <citation type="submission" date="2023-08" db="EMBL/GenBank/DDBJ databases">
        <authorList>
            <person name="Chen Y."/>
            <person name="Shah S."/>
            <person name="Dougan E. K."/>
            <person name="Thang M."/>
            <person name="Chan C."/>
        </authorList>
    </citation>
    <scope>NUCLEOTIDE SEQUENCE</scope>
</reference>
<evidence type="ECO:0000313" key="7">
    <source>
        <dbReference type="Proteomes" id="UP001178507"/>
    </source>
</evidence>
<evidence type="ECO:0000256" key="1">
    <source>
        <dbReference type="ARBA" id="ARBA00005420"/>
    </source>
</evidence>
<evidence type="ECO:0000256" key="4">
    <source>
        <dbReference type="RuleBase" id="RU367023"/>
    </source>
</evidence>
<dbReference type="PANTHER" id="PTHR22753">
    <property type="entry name" value="TRANSMEMBRANE PROTEIN 68"/>
    <property type="match status" value="1"/>
</dbReference>
<dbReference type="Proteomes" id="UP001178507">
    <property type="component" value="Unassembled WGS sequence"/>
</dbReference>
<feature type="compositionally biased region" description="Basic and acidic residues" evidence="5">
    <location>
        <begin position="188"/>
        <end position="200"/>
    </location>
</feature>
<dbReference type="AlphaFoldDB" id="A0AA36HWC7"/>
<sequence>MRSTSTEGRRAERCRPCAAGQSRQRGRHAEGDSPICKKPKSPNYVDDFEFPTMEVLEKGSGNIEPIASLVSPVFCSWDAATGRRRFGLDGVPDPKELGRPVILVGNHQLFALDLGPLVREFLIEKGFPPRGLAHPINFPDVFENLMSARVKVEESGLLDSVGLPFELRAAAKAAADAGAGGGFPARPFRHESPPERKEGEEAGDLGIAENFGVGGAFAKWGAVPVNPRSFFQLLKRNEAVLLFPGGAREATHGPTEKYKLFWPSQTDFVRLAARFNAVVVPFGSIGSADNVRVAERKQASEQDKQAFAELLGGGGGMSAVSEVLREPPAFSPSFPRLPPATQTSPGLGDRFYYSFGAPVDLAEVDPKDKETCDAMYAKLKGDVEAEIQWLLEMRVQDPNRDFLRRQVLERVMNLDPAPREVKAGPHKGSFVRSCGRRASSFPL</sequence>
<evidence type="ECO:0000256" key="2">
    <source>
        <dbReference type="ARBA" id="ARBA00022679"/>
    </source>
</evidence>
<dbReference type="GO" id="GO:0005789">
    <property type="term" value="C:endoplasmic reticulum membrane"/>
    <property type="evidence" value="ECO:0007669"/>
    <property type="project" value="UniProtKB-SubCell"/>
</dbReference>
<feature type="region of interest" description="Disordered" evidence="5">
    <location>
        <begin position="181"/>
        <end position="200"/>
    </location>
</feature>
<keyword evidence="4" id="KW-0256">Endoplasmic reticulum</keyword>
<gene>
    <name evidence="6" type="ORF">EVOR1521_LOCUS4895</name>
</gene>
<accession>A0AA36HWC7</accession>
<keyword evidence="2 4" id="KW-0808">Transferase</keyword>
<dbReference type="EC" id="2.3.1.-" evidence="4"/>
<feature type="region of interest" description="Disordered" evidence="5">
    <location>
        <begin position="1"/>
        <end position="40"/>
    </location>
</feature>